<keyword evidence="5 6" id="KW-0472">Membrane</keyword>
<comment type="subcellular location">
    <subcellularLocation>
        <location evidence="1">Cell membrane</location>
        <topology evidence="1">Multi-pass membrane protein</topology>
    </subcellularLocation>
</comment>
<evidence type="ECO:0000313" key="8">
    <source>
        <dbReference type="Proteomes" id="UP000053860"/>
    </source>
</evidence>
<feature type="transmembrane region" description="Helical" evidence="6">
    <location>
        <begin position="6"/>
        <end position="27"/>
    </location>
</feature>
<evidence type="ECO:0000256" key="4">
    <source>
        <dbReference type="ARBA" id="ARBA00022989"/>
    </source>
</evidence>
<accession>A0A117LZA6</accession>
<evidence type="ECO:0000256" key="2">
    <source>
        <dbReference type="ARBA" id="ARBA00022475"/>
    </source>
</evidence>
<name>A0A117LZA6_9BACT</name>
<dbReference type="PANTHER" id="PTHR30086">
    <property type="entry name" value="ARGININE EXPORTER PROTEIN ARGO"/>
    <property type="match status" value="1"/>
</dbReference>
<evidence type="ECO:0000256" key="5">
    <source>
        <dbReference type="ARBA" id="ARBA00023136"/>
    </source>
</evidence>
<gene>
    <name evidence="7" type="ORF">XD92_1449</name>
</gene>
<feature type="transmembrane region" description="Helical" evidence="6">
    <location>
        <begin position="149"/>
        <end position="171"/>
    </location>
</feature>
<feature type="transmembrane region" description="Helical" evidence="6">
    <location>
        <begin position="72"/>
        <end position="92"/>
    </location>
</feature>
<dbReference type="PATRIC" id="fig|294710.3.peg.120"/>
<organism evidence="7 8">
    <name type="scientific">Proteiniphilum acetatigenes</name>
    <dbReference type="NCBI Taxonomy" id="294710"/>
    <lineage>
        <taxon>Bacteria</taxon>
        <taxon>Pseudomonadati</taxon>
        <taxon>Bacteroidota</taxon>
        <taxon>Bacteroidia</taxon>
        <taxon>Bacteroidales</taxon>
        <taxon>Dysgonomonadaceae</taxon>
        <taxon>Proteiniphilum</taxon>
    </lineage>
</organism>
<proteinExistence type="predicted"/>
<feature type="transmembrane region" description="Helical" evidence="6">
    <location>
        <begin position="39"/>
        <end position="66"/>
    </location>
</feature>
<sequence>MLETIAQGFIIGLLVSLPMGPLNMLTIQRTLNRGRWHGFVTGLGALLSDIIYAFITLVGLSFVSGFLTVHESQLQCLGSIILVLFGIGVYRTNPLKGWKPDRITGETRYVKDFVSAFLLTFSNAAIILVYVGLYARFSFNPLPHGWGSLLAGIGAFIIAALLWWFLLSLFVSRLRKHFNRKGLVLLNRSVGSVLMLVGVAGIVLSVFPGLLSR</sequence>
<dbReference type="InterPro" id="IPR001123">
    <property type="entry name" value="LeuE-type"/>
</dbReference>
<evidence type="ECO:0000256" key="3">
    <source>
        <dbReference type="ARBA" id="ARBA00022692"/>
    </source>
</evidence>
<dbReference type="GO" id="GO:0005886">
    <property type="term" value="C:plasma membrane"/>
    <property type="evidence" value="ECO:0007669"/>
    <property type="project" value="UniProtKB-SubCell"/>
</dbReference>
<keyword evidence="4 6" id="KW-1133">Transmembrane helix</keyword>
<dbReference type="Proteomes" id="UP000053860">
    <property type="component" value="Unassembled WGS sequence"/>
</dbReference>
<dbReference type="GO" id="GO:0015171">
    <property type="term" value="F:amino acid transmembrane transporter activity"/>
    <property type="evidence" value="ECO:0007669"/>
    <property type="project" value="TreeGrafter"/>
</dbReference>
<reference evidence="8" key="1">
    <citation type="journal article" date="2015" name="MBio">
        <title>Genome-Resolved Metagenomic Analysis Reveals Roles for Candidate Phyla and Other Microbial Community Members in Biogeochemical Transformations in Oil Reservoirs.</title>
        <authorList>
            <person name="Hu P."/>
            <person name="Tom L."/>
            <person name="Singh A."/>
            <person name="Thomas B.C."/>
            <person name="Baker B.J."/>
            <person name="Piceno Y.M."/>
            <person name="Andersen G.L."/>
            <person name="Banfield J.F."/>
        </authorList>
    </citation>
    <scope>NUCLEOTIDE SEQUENCE [LARGE SCALE GENOMIC DNA]</scope>
</reference>
<evidence type="ECO:0000256" key="6">
    <source>
        <dbReference type="SAM" id="Phobius"/>
    </source>
</evidence>
<dbReference type="PANTHER" id="PTHR30086:SF20">
    <property type="entry name" value="ARGININE EXPORTER PROTEIN ARGO-RELATED"/>
    <property type="match status" value="1"/>
</dbReference>
<protein>
    <submittedName>
        <fullName evidence="7">Amino acid exporter</fullName>
    </submittedName>
</protein>
<feature type="transmembrane region" description="Helical" evidence="6">
    <location>
        <begin position="113"/>
        <end position="137"/>
    </location>
</feature>
<keyword evidence="2" id="KW-1003">Cell membrane</keyword>
<dbReference type="AlphaFoldDB" id="A0A117LZA6"/>
<evidence type="ECO:0000313" key="7">
    <source>
        <dbReference type="EMBL" id="KUK75912.1"/>
    </source>
</evidence>
<dbReference type="EMBL" id="LGGN01000340">
    <property type="protein sequence ID" value="KUK75912.1"/>
    <property type="molecule type" value="Genomic_DNA"/>
</dbReference>
<evidence type="ECO:0000256" key="1">
    <source>
        <dbReference type="ARBA" id="ARBA00004651"/>
    </source>
</evidence>
<dbReference type="Pfam" id="PF01810">
    <property type="entry name" value="LysE"/>
    <property type="match status" value="1"/>
</dbReference>
<keyword evidence="3 6" id="KW-0812">Transmembrane</keyword>
<feature type="transmembrane region" description="Helical" evidence="6">
    <location>
        <begin position="192"/>
        <end position="211"/>
    </location>
</feature>
<comment type="caution">
    <text evidence="7">The sequence shown here is derived from an EMBL/GenBank/DDBJ whole genome shotgun (WGS) entry which is preliminary data.</text>
</comment>